<dbReference type="Pfam" id="PF24681">
    <property type="entry name" value="Kelch_KLHDC2_KLHL20_DRC7"/>
    <property type="match status" value="1"/>
</dbReference>
<dbReference type="EMBL" id="VFQX01000012">
    <property type="protein sequence ID" value="KAF0982108.1"/>
    <property type="molecule type" value="Genomic_DNA"/>
</dbReference>
<dbReference type="SUPFAM" id="SSF117281">
    <property type="entry name" value="Kelch motif"/>
    <property type="match status" value="1"/>
</dbReference>
<keyword evidence="17" id="KW-1185">Reference proteome</keyword>
<evidence type="ECO:0000256" key="7">
    <source>
        <dbReference type="ARBA" id="ARBA00022777"/>
    </source>
</evidence>
<evidence type="ECO:0000313" key="17">
    <source>
        <dbReference type="Proteomes" id="UP000444721"/>
    </source>
</evidence>
<feature type="region of interest" description="Disordered" evidence="13">
    <location>
        <begin position="259"/>
        <end position="278"/>
    </location>
</feature>
<reference evidence="16 17" key="1">
    <citation type="journal article" date="2019" name="Sci. Rep.">
        <title>Nanopore sequencing improves the draft genome of the human pathogenic amoeba Naegleria fowleri.</title>
        <authorList>
            <person name="Liechti N."/>
            <person name="Schurch N."/>
            <person name="Bruggmann R."/>
            <person name="Wittwer M."/>
        </authorList>
    </citation>
    <scope>NUCLEOTIDE SEQUENCE [LARGE SCALE GENOMIC DNA]</scope>
    <source>
        <strain evidence="16 17">ATCC 30894</strain>
    </source>
</reference>
<comment type="catalytic activity">
    <reaction evidence="10">
        <text>L-seryl-[protein] + ATP = O-phospho-L-seryl-[protein] + ADP + H(+)</text>
        <dbReference type="Rhea" id="RHEA:17989"/>
        <dbReference type="Rhea" id="RHEA-COMP:9863"/>
        <dbReference type="Rhea" id="RHEA-COMP:11604"/>
        <dbReference type="ChEBI" id="CHEBI:15378"/>
        <dbReference type="ChEBI" id="CHEBI:29999"/>
        <dbReference type="ChEBI" id="CHEBI:30616"/>
        <dbReference type="ChEBI" id="CHEBI:83421"/>
        <dbReference type="ChEBI" id="CHEBI:456216"/>
        <dbReference type="EC" id="2.7.11.1"/>
    </reaction>
</comment>
<evidence type="ECO:0000256" key="12">
    <source>
        <dbReference type="SAM" id="Coils"/>
    </source>
</evidence>
<dbReference type="SUPFAM" id="SSF56112">
    <property type="entry name" value="Protein kinase-like (PK-like)"/>
    <property type="match status" value="1"/>
</dbReference>
<dbReference type="Gene3D" id="3.30.710.10">
    <property type="entry name" value="Potassium Channel Kv1.1, Chain A"/>
    <property type="match status" value="2"/>
</dbReference>
<dbReference type="InterPro" id="IPR000719">
    <property type="entry name" value="Prot_kinase_dom"/>
</dbReference>
<keyword evidence="4" id="KW-0808">Transferase</keyword>
<dbReference type="InterPro" id="IPR017441">
    <property type="entry name" value="Protein_kinase_ATP_BS"/>
</dbReference>
<keyword evidence="12" id="KW-0175">Coiled coil</keyword>
<feature type="compositionally biased region" description="Polar residues" evidence="13">
    <location>
        <begin position="216"/>
        <end position="244"/>
    </location>
</feature>
<dbReference type="PANTHER" id="PTHR43895:SF32">
    <property type="entry name" value="SERINE_THREONINE-PROTEIN KINASE CHK1"/>
    <property type="match status" value="1"/>
</dbReference>
<keyword evidence="2" id="KW-0880">Kelch repeat</keyword>
<feature type="domain" description="Protein kinase" evidence="14">
    <location>
        <begin position="1045"/>
        <end position="1300"/>
    </location>
</feature>
<dbReference type="Gene3D" id="1.10.510.10">
    <property type="entry name" value="Transferase(Phosphotransferase) domain 1"/>
    <property type="match status" value="1"/>
</dbReference>
<feature type="coiled-coil region" evidence="12">
    <location>
        <begin position="160"/>
        <end position="187"/>
    </location>
</feature>
<evidence type="ECO:0000256" key="8">
    <source>
        <dbReference type="ARBA" id="ARBA00022840"/>
    </source>
</evidence>
<evidence type="ECO:0000256" key="11">
    <source>
        <dbReference type="PROSITE-ProRule" id="PRU10141"/>
    </source>
</evidence>
<dbReference type="InterPro" id="IPR000210">
    <property type="entry name" value="BTB/POZ_dom"/>
</dbReference>
<evidence type="ECO:0000313" key="16">
    <source>
        <dbReference type="EMBL" id="KAF0982108.1"/>
    </source>
</evidence>
<dbReference type="GO" id="GO:0004674">
    <property type="term" value="F:protein serine/threonine kinase activity"/>
    <property type="evidence" value="ECO:0007669"/>
    <property type="project" value="UniProtKB-KW"/>
</dbReference>
<dbReference type="GeneID" id="68119184"/>
<feature type="compositionally biased region" description="Polar residues" evidence="13">
    <location>
        <begin position="81"/>
        <end position="94"/>
    </location>
</feature>
<evidence type="ECO:0000256" key="13">
    <source>
        <dbReference type="SAM" id="MobiDB-lite"/>
    </source>
</evidence>
<dbReference type="Proteomes" id="UP000444721">
    <property type="component" value="Unassembled WGS sequence"/>
</dbReference>
<comment type="catalytic activity">
    <reaction evidence="9">
        <text>L-threonyl-[protein] + ATP = O-phospho-L-threonyl-[protein] + ADP + H(+)</text>
        <dbReference type="Rhea" id="RHEA:46608"/>
        <dbReference type="Rhea" id="RHEA-COMP:11060"/>
        <dbReference type="Rhea" id="RHEA-COMP:11605"/>
        <dbReference type="ChEBI" id="CHEBI:15378"/>
        <dbReference type="ChEBI" id="CHEBI:30013"/>
        <dbReference type="ChEBI" id="CHEBI:30616"/>
        <dbReference type="ChEBI" id="CHEBI:61977"/>
        <dbReference type="ChEBI" id="CHEBI:456216"/>
        <dbReference type="EC" id="2.7.11.1"/>
    </reaction>
</comment>
<evidence type="ECO:0000259" key="14">
    <source>
        <dbReference type="PROSITE" id="PS50011"/>
    </source>
</evidence>
<evidence type="ECO:0000256" key="10">
    <source>
        <dbReference type="ARBA" id="ARBA00048679"/>
    </source>
</evidence>
<dbReference type="PROSITE" id="PS50097">
    <property type="entry name" value="BTB"/>
    <property type="match status" value="2"/>
</dbReference>
<proteinExistence type="predicted"/>
<dbReference type="VEuPathDB" id="AmoebaDB:FDP41_011969"/>
<dbReference type="VEuPathDB" id="AmoebaDB:NF0069420"/>
<feature type="binding site" evidence="11">
    <location>
        <position position="1074"/>
    </location>
    <ligand>
        <name>ATP</name>
        <dbReference type="ChEBI" id="CHEBI:30616"/>
    </ligand>
</feature>
<dbReference type="Pfam" id="PF00651">
    <property type="entry name" value="BTB"/>
    <property type="match status" value="1"/>
</dbReference>
<feature type="domain" description="BTB" evidence="15">
    <location>
        <begin position="665"/>
        <end position="770"/>
    </location>
</feature>
<evidence type="ECO:0000256" key="1">
    <source>
        <dbReference type="ARBA" id="ARBA00012513"/>
    </source>
</evidence>
<keyword evidence="6 11" id="KW-0547">Nucleotide-binding</keyword>
<dbReference type="SUPFAM" id="SSF54695">
    <property type="entry name" value="POZ domain"/>
    <property type="match status" value="2"/>
</dbReference>
<dbReference type="PROSITE" id="PS00107">
    <property type="entry name" value="PROTEIN_KINASE_ATP"/>
    <property type="match status" value="1"/>
</dbReference>
<feature type="region of interest" description="Disordered" evidence="13">
    <location>
        <begin position="65"/>
        <end position="94"/>
    </location>
</feature>
<feature type="region of interest" description="Disordered" evidence="13">
    <location>
        <begin position="210"/>
        <end position="244"/>
    </location>
</feature>
<dbReference type="PROSITE" id="PS00108">
    <property type="entry name" value="PROTEIN_KINASE_ST"/>
    <property type="match status" value="1"/>
</dbReference>
<accession>A0A6A5C8P7</accession>
<dbReference type="Gene3D" id="3.30.310.80">
    <property type="entry name" value="Kinase associated domain 1, KA1"/>
    <property type="match status" value="1"/>
</dbReference>
<dbReference type="CDD" id="cd18186">
    <property type="entry name" value="BTB_POZ_ZBTB_KLHL-like"/>
    <property type="match status" value="1"/>
</dbReference>
<dbReference type="Pfam" id="PF00069">
    <property type="entry name" value="Pkinase"/>
    <property type="match status" value="1"/>
</dbReference>
<keyword evidence="5" id="KW-0677">Repeat</keyword>
<gene>
    <name evidence="16" type="ORF">FDP41_011969</name>
</gene>
<evidence type="ECO:0000256" key="5">
    <source>
        <dbReference type="ARBA" id="ARBA00022737"/>
    </source>
</evidence>
<dbReference type="VEuPathDB" id="AmoebaDB:NF0069440"/>
<dbReference type="OrthoDB" id="432528at2759"/>
<dbReference type="Gene3D" id="2.120.10.80">
    <property type="entry name" value="Kelch-type beta propeller"/>
    <property type="match status" value="1"/>
</dbReference>
<dbReference type="VEuPathDB" id="AmoebaDB:NF0069430"/>
<dbReference type="FunFam" id="1.10.510.10:FF:000279">
    <property type="entry name" value="Non-specific serine/threonine protein kinase"/>
    <property type="match status" value="1"/>
</dbReference>
<keyword evidence="3" id="KW-0723">Serine/threonine-protein kinase</keyword>
<dbReference type="RefSeq" id="XP_044566821.1">
    <property type="nucleotide sequence ID" value="XM_044702436.1"/>
</dbReference>
<dbReference type="GO" id="GO:0007165">
    <property type="term" value="P:signal transduction"/>
    <property type="evidence" value="ECO:0007669"/>
    <property type="project" value="TreeGrafter"/>
</dbReference>
<keyword evidence="7" id="KW-0418">Kinase</keyword>
<dbReference type="PROSITE" id="PS50011">
    <property type="entry name" value="PROTEIN_KINASE_DOM"/>
    <property type="match status" value="1"/>
</dbReference>
<evidence type="ECO:0000259" key="15">
    <source>
        <dbReference type="PROSITE" id="PS50097"/>
    </source>
</evidence>
<comment type="caution">
    <text evidence="16">The sequence shown here is derived from an EMBL/GenBank/DDBJ whole genome shotgun (WGS) entry which is preliminary data.</text>
</comment>
<feature type="domain" description="BTB" evidence="15">
    <location>
        <begin position="853"/>
        <end position="923"/>
    </location>
</feature>
<dbReference type="InterPro" id="IPR008271">
    <property type="entry name" value="Ser/Thr_kinase_AS"/>
</dbReference>
<protein>
    <recommendedName>
        <fullName evidence="1">non-specific serine/threonine protein kinase</fullName>
        <ecNumber evidence="1">2.7.11.1</ecNumber>
    </recommendedName>
</protein>
<keyword evidence="8 11" id="KW-0067">ATP-binding</keyword>
<dbReference type="FunFam" id="3.30.200.20:FF:000042">
    <property type="entry name" value="Aurora kinase A"/>
    <property type="match status" value="1"/>
</dbReference>
<dbReference type="InterPro" id="IPR015915">
    <property type="entry name" value="Kelch-typ_b-propeller"/>
</dbReference>
<dbReference type="PANTHER" id="PTHR43895">
    <property type="entry name" value="CALCIUM/CALMODULIN-DEPENDENT PROTEIN KINASE KINASE-RELATED"/>
    <property type="match status" value="1"/>
</dbReference>
<name>A0A6A5C8P7_NAEFO</name>
<dbReference type="VEuPathDB" id="AmoebaDB:NfTy_023030"/>
<dbReference type="Gene3D" id="3.30.200.20">
    <property type="entry name" value="Phosphorylase Kinase, domain 1"/>
    <property type="match status" value="1"/>
</dbReference>
<evidence type="ECO:0000256" key="6">
    <source>
        <dbReference type="ARBA" id="ARBA00022741"/>
    </source>
</evidence>
<evidence type="ECO:0000256" key="2">
    <source>
        <dbReference type="ARBA" id="ARBA00022441"/>
    </source>
</evidence>
<dbReference type="InterPro" id="IPR011333">
    <property type="entry name" value="SKP1/BTB/POZ_sf"/>
</dbReference>
<dbReference type="EC" id="2.7.11.1" evidence="1"/>
<evidence type="ECO:0000256" key="9">
    <source>
        <dbReference type="ARBA" id="ARBA00047899"/>
    </source>
</evidence>
<dbReference type="SMART" id="SM00220">
    <property type="entry name" value="S_TKc"/>
    <property type="match status" value="1"/>
</dbReference>
<sequence length="1473" mass="167435">MVPSPSPHKKHSELEKASHLVLAGLDDPMVQKSSLSYRVISSFSSSSPSSSEMHSEELQMVLKVKPKKQDHHRDDEKNHYSHQNEAQVDSSDPTTQIPYSAKLCQVEFEITITFVSYSKQNTKVRVKSTTVETGSEQRLKYLRNTVSNFSVMDIEQIVAEMQLQDEAKRLEEHLASLRKNNEDALSCMVASVDEWLRTFVHPFVENGIEKPKAKSKNQAKATSPIDTAVVSTGESTNDTAATSSIEEKKTFWQQLSHTLENMEEKSSKPGSPRQEYPERHNYQYNSIKFLMDSKNGKLFSTEHLFSQNIFQKSCTNVTNFSKALLKRILHKSTYVKLHNTVYTWGGLTSNGIINELITLELDKMKLSPKRQDNKISERIFHSFDFVVHSNVFVIIGGIDKRGNILSDINIAGANFAWNNYSGLIPKLCGHATASIFHELYIFGGFNGDLNKYSNDLYCFDLFTKELRPVMSKCPIESRAGSSMAAIQDNIYIYGGHSRTRIFSDLYRLNISSKTLFKVSSIDSWVVIPRLTMSTLYTNGSDLLLFGGWDGHEWNTTLFEADSKKMRWQIATRDFDSTFDEFVPFCSATPIAGKLMLLGGIPNQIPFNSFRDTFLRFVCCKEPLEGEDSSLKAPSFRTLHQKRAKDDTSLCQFYLEWYKTGAPEECDVTILINSLDDSGEQDNFYGHKLMLSRSPVLRKRILALDMLDSPQNESTQCIISDHLNFSGSIMKHGHPVAILLDDLPIQSMNNLRTSFTCIMQYLYAGSFETNHLTTHDFEDIYLLACYLDLPLLKKALCAAVFTFSDMKEHGLLSYLTQTMKTFLIMEDEVIENVETHIQNLDQTPVPIGMVRLVAPISLDSSDMSYRSVLVHKYILTQRSKYFRSVFDVNFLESTSRVMIFEQNTIRSILAILNYMYTEDLTSVDMDQNNAVEIYMSSFQFELEELHEYSKNVIREQQNVDVHTMIQLLEICENIDDKLMKGFCKFHIAKHYDEIMKTDPSMLDKLSKETRFDIQKQYCNLIKKKENLQKKYASLSFSAMPKKIEKYQLGKTLGRGTFSKVKLAVDTTDNSHWAIKIIDRKMVKQENMEAQLKREIAIMKILKHKHVVQLREVLQSSKHIYIVLELITGGELFDRIVEAKRFDENTARKYFQQLISGIEYCHSQGIAHRDLKPENLLLDSEDVLKISDFGLSALSGTDGQSKLLMTTCGTPNYVAPEVLKEKGYDGKKADVWSCGVILYVMLAGYLPFEDETMKGLFAKIESGKFSYPPHFTPAQTDLISKMLVVDPEKRITIEQVMDHKWFKVNFKMDKTTSKISLTDKEIDASVKSTADATEVQASTTPQPTQFKAGTLNAFDLASMLMMGSINPLMSSDASVKIKRQTRFMAKGSKSQAQTAIVHTLDQLKAKPTTKGDDEIKCMATVNQSVITFSVKIEETSGGFSVVEVRRGKGNILDYNAFYRLLVTQLGDLVVSKEIK</sequence>
<evidence type="ECO:0000256" key="3">
    <source>
        <dbReference type="ARBA" id="ARBA00022527"/>
    </source>
</evidence>
<evidence type="ECO:0000256" key="4">
    <source>
        <dbReference type="ARBA" id="ARBA00022679"/>
    </source>
</evidence>
<dbReference type="OMA" id="CCKEPLE"/>
<dbReference type="InterPro" id="IPR011009">
    <property type="entry name" value="Kinase-like_dom_sf"/>
</dbReference>
<dbReference type="GO" id="GO:0005524">
    <property type="term" value="F:ATP binding"/>
    <property type="evidence" value="ECO:0007669"/>
    <property type="project" value="UniProtKB-UniRule"/>
</dbReference>
<organism evidence="16 17">
    <name type="scientific">Naegleria fowleri</name>
    <name type="common">Brain eating amoeba</name>
    <dbReference type="NCBI Taxonomy" id="5763"/>
    <lineage>
        <taxon>Eukaryota</taxon>
        <taxon>Discoba</taxon>
        <taxon>Heterolobosea</taxon>
        <taxon>Tetramitia</taxon>
        <taxon>Eutetramitia</taxon>
        <taxon>Vahlkampfiidae</taxon>
        <taxon>Naegleria</taxon>
    </lineage>
</organism>